<dbReference type="Pfam" id="PF00795">
    <property type="entry name" value="CN_hydrolase"/>
    <property type="match status" value="1"/>
</dbReference>
<keyword evidence="3" id="KW-1185">Reference proteome</keyword>
<dbReference type="KEGG" id="cro:ROD_18821"/>
<evidence type="ECO:0000313" key="2">
    <source>
        <dbReference type="EMBL" id="CBG88637.1"/>
    </source>
</evidence>
<dbReference type="Proteomes" id="UP000001889">
    <property type="component" value="Chromosome"/>
</dbReference>
<dbReference type="SUPFAM" id="SSF56317">
    <property type="entry name" value="Carbon-nitrogen hydrolase"/>
    <property type="match status" value="1"/>
</dbReference>
<accession>D2TMT1</accession>
<protein>
    <submittedName>
        <fullName evidence="2">Carbon-nitrogen hydrolase</fullName>
    </submittedName>
</protein>
<dbReference type="AlphaFoldDB" id="D2TMT1"/>
<keyword evidence="2" id="KW-0378">Hydrolase</keyword>
<dbReference type="InterPro" id="IPR003010">
    <property type="entry name" value="C-N_Hydrolase"/>
</dbReference>
<dbReference type="STRING" id="637910.ROD_18821"/>
<dbReference type="eggNOG" id="COG0388">
    <property type="taxonomic scope" value="Bacteria"/>
</dbReference>
<dbReference type="EMBL" id="FN543502">
    <property type="protein sequence ID" value="CBG88637.1"/>
    <property type="molecule type" value="Genomic_DNA"/>
</dbReference>
<dbReference type="Gene3D" id="3.60.110.10">
    <property type="entry name" value="Carbon-nitrogen hydrolase"/>
    <property type="match status" value="1"/>
</dbReference>
<dbReference type="HOGENOM" id="CLU_030130_8_0_6"/>
<dbReference type="PROSITE" id="PS50263">
    <property type="entry name" value="CN_HYDROLASE"/>
    <property type="match status" value="1"/>
</dbReference>
<name>D2TMT1_CITRI</name>
<sequence>MMVVYRHYEKEIIMSLWKIAAAQYEPLKLSFREHVAHHLEFIKAAAQHNCDLLVFPALSLSGYSEAHKPLPAPPDSSLLQPLATAATKHRMTIIAGLPVEHKNRFVRGIAVFSPGSTVPRTYPHSLGACLCNDLKTISVLDQKPKGIDMDPDFSLFTTSQSVGEPELLSSASCLQHFSHRFSIPVLMANARGSSALWDESGQLIVRADRGSLLLTGQRTPQGWQGDIIPLR</sequence>
<dbReference type="GO" id="GO:0016787">
    <property type="term" value="F:hydrolase activity"/>
    <property type="evidence" value="ECO:0007669"/>
    <property type="project" value="UniProtKB-KW"/>
</dbReference>
<gene>
    <name evidence="2" type="ordered locus">ROD_18821</name>
</gene>
<evidence type="ECO:0000259" key="1">
    <source>
        <dbReference type="PROSITE" id="PS50263"/>
    </source>
</evidence>
<reference evidence="2 3" key="1">
    <citation type="journal article" date="2010" name="J. Bacteriol.">
        <title>The Citrobacter rodentium genome sequence reveals convergent evolution with human pathogenic Escherichia coli.</title>
        <authorList>
            <person name="Petty N.K."/>
            <person name="Bulgin R."/>
            <person name="Crepin V.F."/>
            <person name="Cerdeno-Tarraga A.M."/>
            <person name="Schroeder G.N."/>
            <person name="Quail M.A."/>
            <person name="Lennard N."/>
            <person name="Corton C."/>
            <person name="Barron A."/>
            <person name="Clark L."/>
            <person name="Toribio A.L."/>
            <person name="Parkhill J."/>
            <person name="Dougan G."/>
            <person name="Frankel G."/>
            <person name="Thomson N.R."/>
        </authorList>
    </citation>
    <scope>NUCLEOTIDE SEQUENCE [LARGE SCALE GENOMIC DNA]</scope>
    <source>
        <strain evidence="2 3">ICC168</strain>
    </source>
</reference>
<organism evidence="2 3">
    <name type="scientific">Citrobacter rodentium (strain ICC168)</name>
    <name type="common">Citrobacter freundii biotype 4280</name>
    <dbReference type="NCBI Taxonomy" id="637910"/>
    <lineage>
        <taxon>Bacteria</taxon>
        <taxon>Pseudomonadati</taxon>
        <taxon>Pseudomonadota</taxon>
        <taxon>Gammaproteobacteria</taxon>
        <taxon>Enterobacterales</taxon>
        <taxon>Enterobacteriaceae</taxon>
        <taxon>Citrobacter</taxon>
    </lineage>
</organism>
<evidence type="ECO:0000313" key="3">
    <source>
        <dbReference type="Proteomes" id="UP000001889"/>
    </source>
</evidence>
<feature type="domain" description="CN hydrolase" evidence="1">
    <location>
        <begin position="17"/>
        <end position="220"/>
    </location>
</feature>
<dbReference type="InterPro" id="IPR036526">
    <property type="entry name" value="C-N_Hydrolase_sf"/>
</dbReference>
<proteinExistence type="predicted"/>